<dbReference type="AlphaFoldDB" id="A0A8T7M2G2"/>
<evidence type="ECO:0000313" key="3">
    <source>
        <dbReference type="Proteomes" id="UP000521676"/>
    </source>
</evidence>
<keyword evidence="4" id="KW-1185">Reference proteome</keyword>
<dbReference type="EMBL" id="CP128399">
    <property type="protein sequence ID" value="WJW65818.1"/>
    <property type="molecule type" value="Genomic_DNA"/>
</dbReference>
<sequence>MDTSNNADRRLTGKIRSFAKDGFLTLELVNTVQLHYDKMQLPKEGDVVDTVLDGKPARVKIVWINSGYIGMELQDG</sequence>
<proteinExistence type="predicted"/>
<protein>
    <submittedName>
        <fullName evidence="1">Uncharacterized protein</fullName>
    </submittedName>
</protein>
<evidence type="ECO:0000313" key="1">
    <source>
        <dbReference type="EMBL" id="NWJ46450.1"/>
    </source>
</evidence>
<evidence type="ECO:0000313" key="2">
    <source>
        <dbReference type="EMBL" id="WJW65818.1"/>
    </source>
</evidence>
<dbReference type="EMBL" id="JACATZ010000001">
    <property type="protein sequence ID" value="NWJ46450.1"/>
    <property type="molecule type" value="Genomic_DNA"/>
</dbReference>
<organism evidence="1 3">
    <name type="scientific">Candidatus Chlorohelix allophototropha</name>
    <dbReference type="NCBI Taxonomy" id="3003348"/>
    <lineage>
        <taxon>Bacteria</taxon>
        <taxon>Bacillati</taxon>
        <taxon>Chloroflexota</taxon>
        <taxon>Chloroflexia</taxon>
        <taxon>Candidatus Chloroheliales</taxon>
        <taxon>Candidatus Chloroheliaceae</taxon>
        <taxon>Candidatus Chlorohelix</taxon>
    </lineage>
</organism>
<name>A0A8T7M2G2_9CHLR</name>
<accession>A0A8T7M2G2</accession>
<dbReference type="Proteomes" id="UP001431572">
    <property type="component" value="Chromosome 1"/>
</dbReference>
<dbReference type="Proteomes" id="UP000521676">
    <property type="component" value="Unassembled WGS sequence"/>
</dbReference>
<evidence type="ECO:0000313" key="4">
    <source>
        <dbReference type="Proteomes" id="UP001431572"/>
    </source>
</evidence>
<reference evidence="2" key="2">
    <citation type="journal article" date="2024" name="Nature">
        <title>Anoxygenic phototroph of the Chloroflexota uses a type I reaction centre.</title>
        <authorList>
            <person name="Tsuji J.M."/>
            <person name="Shaw N.A."/>
            <person name="Nagashima S."/>
            <person name="Venkiteswaran J.J."/>
            <person name="Schiff S.L."/>
            <person name="Watanabe T."/>
            <person name="Fukui M."/>
            <person name="Hanada S."/>
            <person name="Tank M."/>
            <person name="Neufeld J.D."/>
        </authorList>
    </citation>
    <scope>NUCLEOTIDE SEQUENCE</scope>
    <source>
        <strain evidence="2">L227-S17</strain>
    </source>
</reference>
<dbReference type="RefSeq" id="WP_341467703.1">
    <property type="nucleotide sequence ID" value="NZ_CP128399.1"/>
</dbReference>
<reference evidence="1 3" key="1">
    <citation type="submission" date="2020-06" db="EMBL/GenBank/DDBJ databases">
        <title>Anoxygenic phototrophic Chloroflexota member uses a Type I reaction center.</title>
        <authorList>
            <person name="Tsuji J.M."/>
            <person name="Shaw N.A."/>
            <person name="Nagashima S."/>
            <person name="Venkiteswaran J."/>
            <person name="Schiff S.L."/>
            <person name="Hanada S."/>
            <person name="Tank M."/>
            <person name="Neufeld J.D."/>
        </authorList>
    </citation>
    <scope>NUCLEOTIDE SEQUENCE [LARGE SCALE GENOMIC DNA]</scope>
    <source>
        <strain evidence="1">L227-S17</strain>
    </source>
</reference>
<gene>
    <name evidence="1" type="ORF">HXX08_11275</name>
    <name evidence="2" type="ORF">OZ401_001597</name>
</gene>